<reference evidence="8 9" key="1">
    <citation type="submission" date="2018-07" db="EMBL/GenBank/DDBJ databases">
        <title>Corallincola holothuriorum sp. nov., a new facultative anaerobe isolated from sea cucumber Apostichopus japonicus.</title>
        <authorList>
            <person name="Xia H."/>
        </authorList>
    </citation>
    <scope>NUCLEOTIDE SEQUENCE [LARGE SCALE GENOMIC DNA]</scope>
    <source>
        <strain evidence="8 9">C4</strain>
    </source>
</reference>
<comment type="similarity">
    <text evidence="1 6">Belongs to the peptidase S1B family.</text>
</comment>
<dbReference type="InterPro" id="IPR043504">
    <property type="entry name" value="Peptidase_S1_PA_chymotrypsin"/>
</dbReference>
<dbReference type="InterPro" id="IPR008256">
    <property type="entry name" value="Peptidase_S1B"/>
</dbReference>
<evidence type="ECO:0000313" key="9">
    <source>
        <dbReference type="Proteomes" id="UP000252558"/>
    </source>
</evidence>
<keyword evidence="9" id="KW-1185">Reference proteome</keyword>
<dbReference type="OrthoDB" id="9768004at2"/>
<dbReference type="AlphaFoldDB" id="A0A368NIG9"/>
<dbReference type="Gene3D" id="2.40.10.10">
    <property type="entry name" value="Trypsin-like serine proteases"/>
    <property type="match status" value="2"/>
</dbReference>
<dbReference type="InterPro" id="IPR009003">
    <property type="entry name" value="Peptidase_S1_PA"/>
</dbReference>
<dbReference type="EMBL" id="QPID01000004">
    <property type="protein sequence ID" value="RCU50362.1"/>
    <property type="molecule type" value="Genomic_DNA"/>
</dbReference>
<dbReference type="InterPro" id="IPR018114">
    <property type="entry name" value="TRYPSIN_HIS"/>
</dbReference>
<dbReference type="EC" id="3.4.21.-" evidence="6"/>
<dbReference type="Proteomes" id="UP000252558">
    <property type="component" value="Unassembled WGS sequence"/>
</dbReference>
<evidence type="ECO:0000256" key="5">
    <source>
        <dbReference type="ARBA" id="ARBA00022825"/>
    </source>
</evidence>
<evidence type="ECO:0000256" key="3">
    <source>
        <dbReference type="ARBA" id="ARBA00022729"/>
    </source>
</evidence>
<dbReference type="PRINTS" id="PR00839">
    <property type="entry name" value="V8PROTEASE"/>
</dbReference>
<dbReference type="PROSITE" id="PS00134">
    <property type="entry name" value="TRYPSIN_HIS"/>
    <property type="match status" value="1"/>
</dbReference>
<dbReference type="InterPro" id="IPR050966">
    <property type="entry name" value="Glutamyl_endopeptidase"/>
</dbReference>
<dbReference type="PANTHER" id="PTHR15462">
    <property type="entry name" value="SERINE PROTEASE"/>
    <property type="match status" value="1"/>
</dbReference>
<evidence type="ECO:0000256" key="2">
    <source>
        <dbReference type="ARBA" id="ARBA00022670"/>
    </source>
</evidence>
<comment type="caution">
    <text evidence="8">The sequence shown here is derived from an EMBL/GenBank/DDBJ whole genome shotgun (WGS) entry which is preliminary data.</text>
</comment>
<evidence type="ECO:0000256" key="6">
    <source>
        <dbReference type="RuleBase" id="RU004296"/>
    </source>
</evidence>
<evidence type="ECO:0000313" key="8">
    <source>
        <dbReference type="EMBL" id="RCU50362.1"/>
    </source>
</evidence>
<protein>
    <recommendedName>
        <fullName evidence="6">Serine protease</fullName>
        <ecNumber evidence="6">3.4.21.-</ecNumber>
    </recommendedName>
</protein>
<evidence type="ECO:0000256" key="4">
    <source>
        <dbReference type="ARBA" id="ARBA00022801"/>
    </source>
</evidence>
<dbReference type="SUPFAM" id="SSF50494">
    <property type="entry name" value="Trypsin-like serine proteases"/>
    <property type="match status" value="1"/>
</dbReference>
<keyword evidence="5 6" id="KW-0720">Serine protease</keyword>
<feature type="chain" id="PRO_5016486386" description="Serine protease" evidence="6">
    <location>
        <begin position="19"/>
        <end position="387"/>
    </location>
</feature>
<sequence length="387" mass="43604">MKKLLTSALLALTVVTSAQLGAEVIGSDERSHVVSTHVYPYRAIGLIQADKATCTATLIDKTHVVTAAHCLFDVQENKQWKRNPYFIPGKNGSAHGPFGVYQIKRAYVDKRYIRQAKKLKPVALAKYNAQSNAEFHSFLTDALDLDIAIAELDRPVAKRIGFMELKTVDQKSLAPYIHLTGYPSDKTLHTQWTTHCQSSWDEDHSPMGDTLVHKCDTSPGMSGAVAYVKDFDDKYYAVGLFSVGTMSHNFATPFDNNLRERLIGWKNGIEDDQTMVHSFQHEKYHNVHLVNECRFPVYAAINYKNLNGEWVTSGWRQLDGGESAYVASTKEKAFYVYAKSAGDPIMEWTGSDKVEKIGSSKHAKKYGLKRVKVDYEIYTPVYHNFNC</sequence>
<dbReference type="Pfam" id="PF00089">
    <property type="entry name" value="Trypsin"/>
    <property type="match status" value="1"/>
</dbReference>
<proteinExistence type="inferred from homology"/>
<dbReference type="PANTHER" id="PTHR15462:SF8">
    <property type="entry name" value="SERINE PROTEASE"/>
    <property type="match status" value="1"/>
</dbReference>
<feature type="domain" description="Peptidase S1" evidence="7">
    <location>
        <begin position="37"/>
        <end position="116"/>
    </location>
</feature>
<keyword evidence="2 6" id="KW-0645">Protease</keyword>
<organism evidence="8 9">
    <name type="scientific">Corallincola holothuriorum</name>
    <dbReference type="NCBI Taxonomy" id="2282215"/>
    <lineage>
        <taxon>Bacteria</taxon>
        <taxon>Pseudomonadati</taxon>
        <taxon>Pseudomonadota</taxon>
        <taxon>Gammaproteobacteria</taxon>
        <taxon>Alteromonadales</taxon>
        <taxon>Psychromonadaceae</taxon>
        <taxon>Corallincola</taxon>
    </lineage>
</organism>
<accession>A0A368NIG9</accession>
<feature type="signal peptide" evidence="6">
    <location>
        <begin position="1"/>
        <end position="18"/>
    </location>
</feature>
<dbReference type="GO" id="GO:0006508">
    <property type="term" value="P:proteolysis"/>
    <property type="evidence" value="ECO:0007669"/>
    <property type="project" value="UniProtKB-KW"/>
</dbReference>
<evidence type="ECO:0000256" key="1">
    <source>
        <dbReference type="ARBA" id="ARBA00008764"/>
    </source>
</evidence>
<keyword evidence="4 6" id="KW-0378">Hydrolase</keyword>
<name>A0A368NIG9_9GAMM</name>
<gene>
    <name evidence="8" type="ORF">DU002_08010</name>
</gene>
<dbReference type="InterPro" id="IPR001254">
    <property type="entry name" value="Trypsin_dom"/>
</dbReference>
<dbReference type="RefSeq" id="WP_114337852.1">
    <property type="nucleotide sequence ID" value="NZ_QPID01000004.1"/>
</dbReference>
<dbReference type="GO" id="GO:0004252">
    <property type="term" value="F:serine-type endopeptidase activity"/>
    <property type="evidence" value="ECO:0007669"/>
    <property type="project" value="InterPro"/>
</dbReference>
<evidence type="ECO:0000259" key="7">
    <source>
        <dbReference type="Pfam" id="PF00089"/>
    </source>
</evidence>
<keyword evidence="3 6" id="KW-0732">Signal</keyword>